<keyword evidence="2" id="KW-0645">Protease</keyword>
<dbReference type="Gene3D" id="3.90.1720.10">
    <property type="entry name" value="endopeptidase domain like (from Nostoc punctiforme)"/>
    <property type="match status" value="1"/>
</dbReference>
<dbReference type="InterPro" id="IPR036028">
    <property type="entry name" value="SH3-like_dom_sf"/>
</dbReference>
<dbReference type="Pfam" id="PF00877">
    <property type="entry name" value="NLPC_P60"/>
    <property type="match status" value="1"/>
</dbReference>
<dbReference type="Pfam" id="PF18348">
    <property type="entry name" value="SH3_16"/>
    <property type="match status" value="1"/>
</dbReference>
<dbReference type="AlphaFoldDB" id="A0A345ZY81"/>
<keyword evidence="7" id="KW-1185">Reference proteome</keyword>
<evidence type="ECO:0000256" key="1">
    <source>
        <dbReference type="ARBA" id="ARBA00007074"/>
    </source>
</evidence>
<sequence length="278" mass="30031">MQLDPRIHPFRPELAAAHLRGQVQAKSFVEGVRYAVIEPTADVRRQPTHDAPLDTQALLGDHVMVYEMTDEGWAWGQLESDGYVGWLPEQALGTPGPAATHKVAVPRTLCFPGPNIKLPPVNALPLGAALTIVRQDERFAVTGNGWHLPTVHLAPIKAKENDFVAVAEMFLGTPYLWGGKTALGLDCSGLVQVALQAAGLPCPRDSDMQELALGTPATLTGVRRGDLVFWKGHVAIVRDADTLLHANAHHMMVTSEPLEHALTRIKAAGSDVTGVRRL</sequence>
<dbReference type="SUPFAM" id="SSF50044">
    <property type="entry name" value="SH3-domain"/>
    <property type="match status" value="1"/>
</dbReference>
<evidence type="ECO:0000313" key="7">
    <source>
        <dbReference type="Proteomes" id="UP000254889"/>
    </source>
</evidence>
<gene>
    <name evidence="6" type="ORF">DW352_15910</name>
</gene>
<proteinExistence type="inferred from homology"/>
<dbReference type="Proteomes" id="UP000254889">
    <property type="component" value="Chromosome"/>
</dbReference>
<dbReference type="SUPFAM" id="SSF54001">
    <property type="entry name" value="Cysteine proteinases"/>
    <property type="match status" value="1"/>
</dbReference>
<dbReference type="EMBL" id="CP031417">
    <property type="protein sequence ID" value="AXK81878.1"/>
    <property type="molecule type" value="Genomic_DNA"/>
</dbReference>
<dbReference type="OrthoDB" id="9813368at2"/>
<accession>A0A345ZY81</accession>
<evidence type="ECO:0000256" key="4">
    <source>
        <dbReference type="ARBA" id="ARBA00022807"/>
    </source>
</evidence>
<evidence type="ECO:0000256" key="3">
    <source>
        <dbReference type="ARBA" id="ARBA00022801"/>
    </source>
</evidence>
<evidence type="ECO:0000256" key="2">
    <source>
        <dbReference type="ARBA" id="ARBA00022670"/>
    </source>
</evidence>
<dbReference type="InterPro" id="IPR051794">
    <property type="entry name" value="PG_Endopeptidase_C40"/>
</dbReference>
<reference evidence="6 7" key="1">
    <citation type="submission" date="2018-07" db="EMBL/GenBank/DDBJ databases">
        <authorList>
            <person name="Quirk P.G."/>
            <person name="Krulwich T.A."/>
        </authorList>
    </citation>
    <scope>NUCLEOTIDE SEQUENCE [LARGE SCALE GENOMIC DNA]</scope>
    <source>
        <strain evidence="6 7">CC-BB4</strain>
    </source>
</reference>
<comment type="similarity">
    <text evidence="1">Belongs to the peptidase C40 family.</text>
</comment>
<evidence type="ECO:0000259" key="5">
    <source>
        <dbReference type="PROSITE" id="PS51935"/>
    </source>
</evidence>
<dbReference type="KEGG" id="ptaw:DW352_15910"/>
<dbReference type="InterPro" id="IPR041382">
    <property type="entry name" value="SH3_16"/>
</dbReference>
<dbReference type="PROSITE" id="PS51935">
    <property type="entry name" value="NLPC_P60"/>
    <property type="match status" value="1"/>
</dbReference>
<keyword evidence="3" id="KW-0378">Hydrolase</keyword>
<dbReference type="InterPro" id="IPR000064">
    <property type="entry name" value="NLP_P60_dom"/>
</dbReference>
<keyword evidence="4" id="KW-0788">Thiol protease</keyword>
<dbReference type="PANTHER" id="PTHR47359:SF3">
    <property type="entry name" value="NLP_P60 DOMAIN-CONTAINING PROTEIN-RELATED"/>
    <property type="match status" value="1"/>
</dbReference>
<organism evidence="6 7">
    <name type="scientific">Pseudolabrys taiwanensis</name>
    <dbReference type="NCBI Taxonomy" id="331696"/>
    <lineage>
        <taxon>Bacteria</taxon>
        <taxon>Pseudomonadati</taxon>
        <taxon>Pseudomonadota</taxon>
        <taxon>Alphaproteobacteria</taxon>
        <taxon>Hyphomicrobiales</taxon>
        <taxon>Xanthobacteraceae</taxon>
        <taxon>Pseudolabrys</taxon>
    </lineage>
</organism>
<dbReference type="RefSeq" id="WP_115692257.1">
    <property type="nucleotide sequence ID" value="NZ_CP031417.1"/>
</dbReference>
<dbReference type="Gene3D" id="2.30.30.40">
    <property type="entry name" value="SH3 Domains"/>
    <property type="match status" value="1"/>
</dbReference>
<dbReference type="GO" id="GO:0006508">
    <property type="term" value="P:proteolysis"/>
    <property type="evidence" value="ECO:0007669"/>
    <property type="project" value="UniProtKB-KW"/>
</dbReference>
<dbReference type="GO" id="GO:0008234">
    <property type="term" value="F:cysteine-type peptidase activity"/>
    <property type="evidence" value="ECO:0007669"/>
    <property type="project" value="UniProtKB-KW"/>
</dbReference>
<feature type="domain" description="NlpC/P60" evidence="5">
    <location>
        <begin position="157"/>
        <end position="278"/>
    </location>
</feature>
<evidence type="ECO:0000313" key="6">
    <source>
        <dbReference type="EMBL" id="AXK81878.1"/>
    </source>
</evidence>
<dbReference type="PANTHER" id="PTHR47359">
    <property type="entry name" value="PEPTIDOGLYCAN DL-ENDOPEPTIDASE CWLO"/>
    <property type="match status" value="1"/>
</dbReference>
<protein>
    <submittedName>
        <fullName evidence="6">Peptidase P60</fullName>
    </submittedName>
</protein>
<name>A0A345ZY81_9HYPH</name>
<dbReference type="InterPro" id="IPR038765">
    <property type="entry name" value="Papain-like_cys_pep_sf"/>
</dbReference>